<accession>A0A1I8J1T2</accession>
<organism evidence="1 2">
    <name type="scientific">Macrostomum lignano</name>
    <dbReference type="NCBI Taxonomy" id="282301"/>
    <lineage>
        <taxon>Eukaryota</taxon>
        <taxon>Metazoa</taxon>
        <taxon>Spiralia</taxon>
        <taxon>Lophotrochozoa</taxon>
        <taxon>Platyhelminthes</taxon>
        <taxon>Rhabditophora</taxon>
        <taxon>Macrostomorpha</taxon>
        <taxon>Macrostomida</taxon>
        <taxon>Macrostomidae</taxon>
        <taxon>Macrostomum</taxon>
    </lineage>
</organism>
<dbReference type="WBParaSite" id="maker-uti_cns_0045485-snap-gene-2.10-mRNA-1">
    <property type="protein sequence ID" value="maker-uti_cns_0045485-snap-gene-2.10-mRNA-1"/>
    <property type="gene ID" value="maker-uti_cns_0045485-snap-gene-2.10"/>
</dbReference>
<dbReference type="AlphaFoldDB" id="A0A1I8J1T2"/>
<keyword evidence="1" id="KW-1185">Reference proteome</keyword>
<name>A0A1I8J1T2_9PLAT</name>
<dbReference type="Proteomes" id="UP000095280">
    <property type="component" value="Unplaced"/>
</dbReference>
<evidence type="ECO:0000313" key="2">
    <source>
        <dbReference type="WBParaSite" id="maker-uti_cns_0045485-snap-gene-2.10-mRNA-1"/>
    </source>
</evidence>
<protein>
    <submittedName>
        <fullName evidence="2">Uncharacterized protein</fullName>
    </submittedName>
</protein>
<evidence type="ECO:0000313" key="1">
    <source>
        <dbReference type="Proteomes" id="UP000095280"/>
    </source>
</evidence>
<proteinExistence type="predicted"/>
<reference evidence="2" key="1">
    <citation type="submission" date="2016-11" db="UniProtKB">
        <authorList>
            <consortium name="WormBaseParasite"/>
        </authorList>
    </citation>
    <scope>IDENTIFICATION</scope>
</reference>
<sequence length="25" mass="2523">MPTTALRAGGCVIERCNGKNSIGSS</sequence>